<dbReference type="Proteomes" id="UP000002484">
    <property type="component" value="Chromosome"/>
</dbReference>
<dbReference type="HOGENOM" id="CLU_050342_2_1_11"/>
<keyword evidence="3" id="KW-0732">Signal</keyword>
<dbReference type="KEGG" id="fri:FraEuI1c_0576"/>
<gene>
    <name evidence="5" type="ordered locus">FraEuI1c_0576</name>
</gene>
<reference evidence="5 6" key="1">
    <citation type="submission" date="2010-10" db="EMBL/GenBank/DDBJ databases">
        <title>Complete sequence of Frankia sp. EuI1c.</title>
        <authorList>
            <consortium name="US DOE Joint Genome Institute"/>
            <person name="Lucas S."/>
            <person name="Copeland A."/>
            <person name="Lapidus A."/>
            <person name="Cheng J.-F."/>
            <person name="Bruce D."/>
            <person name="Goodwin L."/>
            <person name="Pitluck S."/>
            <person name="Chertkov O."/>
            <person name="Detter J.C."/>
            <person name="Han C."/>
            <person name="Tapia R."/>
            <person name="Land M."/>
            <person name="Hauser L."/>
            <person name="Jeffries C."/>
            <person name="Kyrpides N."/>
            <person name="Ivanova N."/>
            <person name="Mikhailova N."/>
            <person name="Beauchemin N."/>
            <person name="Sen A."/>
            <person name="Sur S.A."/>
            <person name="Gtari M."/>
            <person name="Wall L."/>
            <person name="Tisa L."/>
            <person name="Woyke T."/>
        </authorList>
    </citation>
    <scope>NUCLEOTIDE SEQUENCE [LARGE SCALE GENOMIC DNA]</scope>
    <source>
        <strain evidence="6">DSM 45817 / CECT 9037 / EuI1c</strain>
    </source>
</reference>
<evidence type="ECO:0000256" key="3">
    <source>
        <dbReference type="ARBA" id="ARBA00022729"/>
    </source>
</evidence>
<dbReference type="EMBL" id="CP002299">
    <property type="protein sequence ID" value="ADP78654.1"/>
    <property type="molecule type" value="Genomic_DNA"/>
</dbReference>
<dbReference type="InterPro" id="IPR018976">
    <property type="entry name" value="Imelysin-like"/>
</dbReference>
<keyword evidence="6" id="KW-1185">Reference proteome</keyword>
<dbReference type="InParanoid" id="E3JBC4"/>
<name>E3JBC4_PSEI1</name>
<dbReference type="Pfam" id="PF09375">
    <property type="entry name" value="Peptidase_M75"/>
    <property type="match status" value="1"/>
</dbReference>
<dbReference type="GO" id="GO:0030313">
    <property type="term" value="C:cell envelope"/>
    <property type="evidence" value="ECO:0007669"/>
    <property type="project" value="UniProtKB-SubCell"/>
</dbReference>
<dbReference type="Gene3D" id="1.20.1420.20">
    <property type="entry name" value="M75 peptidase, HXXE motif"/>
    <property type="match status" value="1"/>
</dbReference>
<comment type="similarity">
    <text evidence="2">Belongs to the EfeM/EfeO family.</text>
</comment>
<dbReference type="CDD" id="cd14656">
    <property type="entry name" value="Imelysin-like_EfeO"/>
    <property type="match status" value="1"/>
</dbReference>
<accession>E3JBC4</accession>
<comment type="subcellular location">
    <subcellularLocation>
        <location evidence="1">Cell envelope</location>
    </subcellularLocation>
</comment>
<evidence type="ECO:0000256" key="2">
    <source>
        <dbReference type="ARBA" id="ARBA00005989"/>
    </source>
</evidence>
<proteinExistence type="inferred from homology"/>
<evidence type="ECO:0000259" key="4">
    <source>
        <dbReference type="Pfam" id="PF09375"/>
    </source>
</evidence>
<dbReference type="InterPro" id="IPR034981">
    <property type="entry name" value="Imelysin-like_EfeO/Algp7"/>
</dbReference>
<evidence type="ECO:0000313" key="6">
    <source>
        <dbReference type="Proteomes" id="UP000002484"/>
    </source>
</evidence>
<protein>
    <submittedName>
        <fullName evidence="5">Peptidase M75, Imelysin</fullName>
    </submittedName>
</protein>
<dbReference type="InterPro" id="IPR050894">
    <property type="entry name" value="EfeM/EfeO_iron_uptake"/>
</dbReference>
<dbReference type="eggNOG" id="COG2822">
    <property type="taxonomic scope" value="Bacteria"/>
</dbReference>
<dbReference type="STRING" id="298654.FraEuI1c_0576"/>
<evidence type="ECO:0000313" key="5">
    <source>
        <dbReference type="EMBL" id="ADP78654.1"/>
    </source>
</evidence>
<dbReference type="InterPro" id="IPR038352">
    <property type="entry name" value="Imelysin_sf"/>
</dbReference>
<dbReference type="PANTHER" id="PTHR39192">
    <property type="entry name" value="IRON UPTAKE SYSTEM COMPONENT EFEO"/>
    <property type="match status" value="1"/>
</dbReference>
<evidence type="ECO:0000256" key="1">
    <source>
        <dbReference type="ARBA" id="ARBA00004196"/>
    </source>
</evidence>
<dbReference type="PANTHER" id="PTHR39192:SF1">
    <property type="entry name" value="IRON UPTAKE SYSTEM COMPONENT EFEO"/>
    <property type="match status" value="1"/>
</dbReference>
<organism evidence="5 6">
    <name type="scientific">Pseudofrankia inefficax (strain DSM 45817 / CECT 9037 / DDB 130130 / EuI1c)</name>
    <name type="common">Frankia inefficax</name>
    <dbReference type="NCBI Taxonomy" id="298654"/>
    <lineage>
        <taxon>Bacteria</taxon>
        <taxon>Bacillati</taxon>
        <taxon>Actinomycetota</taxon>
        <taxon>Actinomycetes</taxon>
        <taxon>Frankiales</taxon>
        <taxon>Frankiaceae</taxon>
        <taxon>Pseudofrankia</taxon>
    </lineage>
</organism>
<sequence length="383" mass="40136">MVIAAVGVTLGLTLGRGGSGASAEQPVRSPRISIGLSGCGTGWTKPAAGQQDFLLVNTDLRNGDAQLIDPASGAVYAEVEPLGSGASAHLRIMLGHGSYAFRCVMEDDTAITGPTVTIGGTLRTPVAPVLPVTRNDLVPVARAYETYVNNALPGLIGLTRTLSADIGRGDLAAARRDWLPAHLAYERLGAAYGAFDTADSAINGRPDGLPDGLQDSGFTGFHRLEYGLWHGESAASLGPAADALVTAETDLQSAFPQAQIDPLDIAIRAHEITENTLQFTLTGHDDLGSGSELATARANLDGTRTVLGLLRPLLTSRYPALPALDPLIATTDRDLAAFQHPDGTYPALADLSVPDRERVDSDFSELSEQLAPIASICEPRRTQ</sequence>
<dbReference type="AlphaFoldDB" id="E3JBC4"/>
<feature type="domain" description="Imelysin-like" evidence="4">
    <location>
        <begin position="156"/>
        <end position="370"/>
    </location>
</feature>